<evidence type="ECO:0000313" key="3">
    <source>
        <dbReference type="EMBL" id="JAT12691.1"/>
    </source>
</evidence>
<dbReference type="EMBL" id="GEBQ01027286">
    <property type="protein sequence ID" value="JAT12691.1"/>
    <property type="molecule type" value="Transcribed_RNA"/>
</dbReference>
<reference evidence="4" key="1">
    <citation type="submission" date="2015-11" db="EMBL/GenBank/DDBJ databases">
        <title>De novo transcriptome assembly of four potential Pierce s Disease insect vectors from Arizona vineyards.</title>
        <authorList>
            <person name="Tassone E.E."/>
        </authorList>
    </citation>
    <scope>NUCLEOTIDE SEQUENCE</scope>
</reference>
<proteinExistence type="predicted"/>
<feature type="domain" description="Borealin C-terminal" evidence="2">
    <location>
        <begin position="172"/>
        <end position="274"/>
    </location>
</feature>
<accession>A0A1B6MHW9</accession>
<evidence type="ECO:0000259" key="2">
    <source>
        <dbReference type="Pfam" id="PF10512"/>
    </source>
</evidence>
<sequence>MPRTKLVRKKSSIAKRPKKSTSINGTLVSHSSSSKESSATFVSEEYDSAKHVLREFNIYCDNKVKEYIQGYENAFKIVKQMFSDISNSLPDTLRNLNVNDNVDDTILNSASVEDQNNDPNSAPRTRQSRARKPADGLIDFKKPRTPKVRTSSRSSSRKRSVATPAPPSFDCFKTPMMSSRKLLASGMSIAPKISDRPMCVMRRPVQGEMAISMSGSPLMVGAFSTEDIPTVNVPLQDGRIMSIVPEPGAPPPDIPMFDETTRKYLQTLRAHLEYLAPNSP</sequence>
<dbReference type="Pfam" id="PF10512">
    <property type="entry name" value="Borealin"/>
    <property type="match status" value="1"/>
</dbReference>
<feature type="compositionally biased region" description="Basic and acidic residues" evidence="1">
    <location>
        <begin position="132"/>
        <end position="142"/>
    </location>
</feature>
<protein>
    <recommendedName>
        <fullName evidence="2">Borealin C-terminal domain-containing protein</fullName>
    </recommendedName>
</protein>
<evidence type="ECO:0000313" key="4">
    <source>
        <dbReference type="EMBL" id="JAT35523.1"/>
    </source>
</evidence>
<gene>
    <name evidence="4" type="ORF">g.25287</name>
    <name evidence="3" type="ORF">g.25289</name>
</gene>
<dbReference type="InterPro" id="IPR046466">
    <property type="entry name" value="Borealin_C"/>
</dbReference>
<organism evidence="4">
    <name type="scientific">Graphocephala atropunctata</name>
    <dbReference type="NCBI Taxonomy" id="36148"/>
    <lineage>
        <taxon>Eukaryota</taxon>
        <taxon>Metazoa</taxon>
        <taxon>Ecdysozoa</taxon>
        <taxon>Arthropoda</taxon>
        <taxon>Hexapoda</taxon>
        <taxon>Insecta</taxon>
        <taxon>Pterygota</taxon>
        <taxon>Neoptera</taxon>
        <taxon>Paraneoptera</taxon>
        <taxon>Hemiptera</taxon>
        <taxon>Auchenorrhyncha</taxon>
        <taxon>Membracoidea</taxon>
        <taxon>Cicadellidae</taxon>
        <taxon>Cicadellinae</taxon>
        <taxon>Cicadellini</taxon>
        <taxon>Graphocephala</taxon>
    </lineage>
</organism>
<dbReference type="EMBL" id="GEBQ01004454">
    <property type="protein sequence ID" value="JAT35523.1"/>
    <property type="molecule type" value="Transcribed_RNA"/>
</dbReference>
<feature type="compositionally biased region" description="Polar residues" evidence="1">
    <location>
        <begin position="107"/>
        <end position="125"/>
    </location>
</feature>
<feature type="region of interest" description="Disordered" evidence="1">
    <location>
        <begin position="1"/>
        <end position="31"/>
    </location>
</feature>
<feature type="compositionally biased region" description="Basic residues" evidence="1">
    <location>
        <begin position="1"/>
        <end position="19"/>
    </location>
</feature>
<name>A0A1B6MHW9_9HEMI</name>
<feature type="region of interest" description="Disordered" evidence="1">
    <location>
        <begin position="107"/>
        <end position="167"/>
    </location>
</feature>
<dbReference type="AlphaFoldDB" id="A0A1B6MHW9"/>
<evidence type="ECO:0000256" key="1">
    <source>
        <dbReference type="SAM" id="MobiDB-lite"/>
    </source>
</evidence>